<evidence type="ECO:0000313" key="4">
    <source>
        <dbReference type="Proteomes" id="UP000297014"/>
    </source>
</evidence>
<evidence type="ECO:0000313" key="3">
    <source>
        <dbReference type="EMBL" id="THG88809.1"/>
    </source>
</evidence>
<proteinExistence type="predicted"/>
<dbReference type="Proteomes" id="UP000297014">
    <property type="component" value="Unassembled WGS sequence"/>
</dbReference>
<keyword evidence="1" id="KW-0812">Transmembrane</keyword>
<organism evidence="3 4">
    <name type="scientific">Alkalihalobacillus alcalophilus ATCC 27647 = CGMCC 1.3604</name>
    <dbReference type="NCBI Taxonomy" id="1218173"/>
    <lineage>
        <taxon>Bacteria</taxon>
        <taxon>Bacillati</taxon>
        <taxon>Bacillota</taxon>
        <taxon>Bacilli</taxon>
        <taxon>Bacillales</taxon>
        <taxon>Bacillaceae</taxon>
        <taxon>Alkalihalobacillus</taxon>
    </lineage>
</organism>
<dbReference type="Pfam" id="PF04235">
    <property type="entry name" value="DUF418"/>
    <property type="match status" value="1"/>
</dbReference>
<feature type="transmembrane region" description="Helical" evidence="1">
    <location>
        <begin position="141"/>
        <end position="159"/>
    </location>
</feature>
<feature type="transmembrane region" description="Helical" evidence="1">
    <location>
        <begin position="316"/>
        <end position="335"/>
    </location>
</feature>
<evidence type="ECO:0000259" key="2">
    <source>
        <dbReference type="Pfam" id="PF04235"/>
    </source>
</evidence>
<feature type="transmembrane region" description="Helical" evidence="1">
    <location>
        <begin position="341"/>
        <end position="360"/>
    </location>
</feature>
<name>A0A4S4JYV1_ALKAL</name>
<feature type="transmembrane region" description="Helical" evidence="1">
    <location>
        <begin position="249"/>
        <end position="266"/>
    </location>
</feature>
<reference evidence="3 4" key="1">
    <citation type="submission" date="2014-01" db="EMBL/GenBank/DDBJ databases">
        <title>Draft genome sequencing of Bacillus alcalophilus CGMCC 1.3604.</title>
        <authorList>
            <person name="Yang J."/>
            <person name="Diao L."/>
            <person name="Yang S."/>
        </authorList>
    </citation>
    <scope>NUCLEOTIDE SEQUENCE [LARGE SCALE GENOMIC DNA]</scope>
    <source>
        <strain evidence="3 4">CGMCC 1.3604</strain>
    </source>
</reference>
<evidence type="ECO:0000256" key="1">
    <source>
        <dbReference type="SAM" id="Phobius"/>
    </source>
</evidence>
<dbReference type="EMBL" id="JALP01000304">
    <property type="protein sequence ID" value="THG88809.1"/>
    <property type="molecule type" value="Genomic_DNA"/>
</dbReference>
<sequence length="399" mass="45529">MEEKNLQPRIQLLDVIRGLCLFGILQANLLIFQYGVFGKDELELFSPHSVDWFSYYVVKIFIEGSFMPIFAFLFGYGMVIMRERSLSADQKPKRKLLRRFLLLIILGYLHGTFIWEGDILLTYGIAGLLLLMFVGRHSKTLLIWSITLLSLSTLLGYGANDMSELDISGLKEYIGLANVTYSEGTYSEINQFRNEIIPFEYLGIPDEALLLMALLMPLMIAPLFLFGMYAAKKQWFTVPSAERRMYKKGLFLIPVALLAKSLYFIFPEVHWLGMFSLLGANLLALGYIFLIAFLYEKTAHASSLFQGAASVGKLSLTNYLIQSIVCTLIFYGYGLGLYGKLGVTLGLLLGIGLFLLQMLASRYYLKKWKYGPFEYLLRTFTYWSFIKKTKSNEHTKETA</sequence>
<keyword evidence="1" id="KW-0472">Membrane</keyword>
<protein>
    <submittedName>
        <fullName evidence="3">Membrane protein</fullName>
    </submittedName>
</protein>
<feature type="transmembrane region" description="Helical" evidence="1">
    <location>
        <begin position="272"/>
        <end position="295"/>
    </location>
</feature>
<dbReference type="OrthoDB" id="9807744at2"/>
<keyword evidence="1" id="KW-1133">Transmembrane helix</keyword>
<feature type="transmembrane region" description="Helical" evidence="1">
    <location>
        <begin position="119"/>
        <end position="134"/>
    </location>
</feature>
<accession>A0A4S4JYV1</accession>
<feature type="domain" description="DUF418" evidence="2">
    <location>
        <begin position="230"/>
        <end position="383"/>
    </location>
</feature>
<dbReference type="PANTHER" id="PTHR30590:SF2">
    <property type="entry name" value="INNER MEMBRANE PROTEIN"/>
    <property type="match status" value="1"/>
</dbReference>
<dbReference type="InterPro" id="IPR007349">
    <property type="entry name" value="DUF418"/>
</dbReference>
<feature type="transmembrane region" description="Helical" evidence="1">
    <location>
        <begin position="12"/>
        <end position="32"/>
    </location>
</feature>
<comment type="caution">
    <text evidence="3">The sequence shown here is derived from an EMBL/GenBank/DDBJ whole genome shotgun (WGS) entry which is preliminary data.</text>
</comment>
<gene>
    <name evidence="3" type="ORF">AJ85_21275</name>
</gene>
<dbReference type="InterPro" id="IPR052529">
    <property type="entry name" value="Bact_Transport_Assoc"/>
</dbReference>
<dbReference type="PANTHER" id="PTHR30590">
    <property type="entry name" value="INNER MEMBRANE PROTEIN"/>
    <property type="match status" value="1"/>
</dbReference>
<feature type="transmembrane region" description="Helical" evidence="1">
    <location>
        <begin position="208"/>
        <end position="229"/>
    </location>
</feature>
<dbReference type="AlphaFoldDB" id="A0A4S4JYV1"/>
<feature type="transmembrane region" description="Helical" evidence="1">
    <location>
        <begin position="96"/>
        <end position="113"/>
    </location>
</feature>
<feature type="transmembrane region" description="Helical" evidence="1">
    <location>
        <begin position="52"/>
        <end position="76"/>
    </location>
</feature>